<reference evidence="1" key="1">
    <citation type="submission" date="2022-01" db="EMBL/GenBank/DDBJ databases">
        <authorList>
            <person name="King R."/>
        </authorList>
    </citation>
    <scope>NUCLEOTIDE SEQUENCE</scope>
</reference>
<gene>
    <name evidence="1" type="ORF">PHYEVI_LOCUS6955</name>
</gene>
<dbReference type="SFLD" id="SFLDG01131">
    <property type="entry name" value="C1.5.2:_MDP_Like"/>
    <property type="match status" value="1"/>
</dbReference>
<evidence type="ECO:0000313" key="2">
    <source>
        <dbReference type="Proteomes" id="UP001153712"/>
    </source>
</evidence>
<dbReference type="SUPFAM" id="SSF56784">
    <property type="entry name" value="HAD-like"/>
    <property type="match status" value="1"/>
</dbReference>
<dbReference type="PANTHER" id="PTHR17901">
    <property type="entry name" value="MAGNESIUM-DEPENDENT PHOSPHATASE 1 MDP1"/>
    <property type="match status" value="1"/>
</dbReference>
<keyword evidence="2" id="KW-1185">Reference proteome</keyword>
<dbReference type="AlphaFoldDB" id="A0A9N9TRW2"/>
<dbReference type="SFLD" id="SFLDS00003">
    <property type="entry name" value="Haloacid_Dehalogenase"/>
    <property type="match status" value="1"/>
</dbReference>
<name>A0A9N9TRW2_PHYSR</name>
<dbReference type="SFLD" id="SFLDG01129">
    <property type="entry name" value="C1.5:_HAD__Beta-PGM__Phosphata"/>
    <property type="match status" value="1"/>
</dbReference>
<evidence type="ECO:0008006" key="3">
    <source>
        <dbReference type="Google" id="ProtNLM"/>
    </source>
</evidence>
<dbReference type="NCBIfam" id="TIGR01685">
    <property type="entry name" value="MDP-1"/>
    <property type="match status" value="1"/>
</dbReference>
<dbReference type="PANTHER" id="PTHR17901:SF14">
    <property type="entry name" value="MAGNESIUM-DEPENDENT PHOSPHATASE 1"/>
    <property type="match status" value="1"/>
</dbReference>
<dbReference type="InterPro" id="IPR010033">
    <property type="entry name" value="HAD_SF_ppase_IIIC"/>
</dbReference>
<dbReference type="InterPro" id="IPR010036">
    <property type="entry name" value="MDP_1_eu_arc"/>
</dbReference>
<dbReference type="Proteomes" id="UP001153712">
    <property type="component" value="Chromosome 3"/>
</dbReference>
<dbReference type="OrthoDB" id="2865258at2759"/>
<dbReference type="InterPro" id="IPR023214">
    <property type="entry name" value="HAD_sf"/>
</dbReference>
<dbReference type="Pfam" id="PF12689">
    <property type="entry name" value="Acid_PPase"/>
    <property type="match status" value="1"/>
</dbReference>
<protein>
    <recommendedName>
        <fullName evidence="3">Magnesium-dependent phosphatase 1</fullName>
    </recommendedName>
</protein>
<accession>A0A9N9TRW2</accession>
<evidence type="ECO:0000313" key="1">
    <source>
        <dbReference type="EMBL" id="CAG9860605.1"/>
    </source>
</evidence>
<dbReference type="Gene3D" id="3.40.50.1000">
    <property type="entry name" value="HAD superfamily/HAD-like"/>
    <property type="match status" value="1"/>
</dbReference>
<dbReference type="GO" id="GO:0003993">
    <property type="term" value="F:acid phosphatase activity"/>
    <property type="evidence" value="ECO:0007669"/>
    <property type="project" value="TreeGrafter"/>
</dbReference>
<proteinExistence type="predicted"/>
<sequence length="162" mass="18972">MGLENLKLIVFDLDYTLWPFCVDSHISAPLRKSSSGSIWDSQKTKIKCYPEVPDVLNLLHNEGYILAVASRSPQIEAARQLIEFLEWDKYFTYIEIYPGNKTEHFNKIRELSKFSYNQMIFFDDEPQNIRDVEKIGVVCIFVRNGVNKALIEEGKRKYSRKQ</sequence>
<dbReference type="NCBIfam" id="TIGR01681">
    <property type="entry name" value="HAD-SF-IIIC"/>
    <property type="match status" value="1"/>
</dbReference>
<dbReference type="InterPro" id="IPR036412">
    <property type="entry name" value="HAD-like_sf"/>
</dbReference>
<dbReference type="EMBL" id="OU900096">
    <property type="protein sequence ID" value="CAG9860605.1"/>
    <property type="molecule type" value="Genomic_DNA"/>
</dbReference>
<organism evidence="1 2">
    <name type="scientific">Phyllotreta striolata</name>
    <name type="common">Striped flea beetle</name>
    <name type="synonym">Crioceris striolata</name>
    <dbReference type="NCBI Taxonomy" id="444603"/>
    <lineage>
        <taxon>Eukaryota</taxon>
        <taxon>Metazoa</taxon>
        <taxon>Ecdysozoa</taxon>
        <taxon>Arthropoda</taxon>
        <taxon>Hexapoda</taxon>
        <taxon>Insecta</taxon>
        <taxon>Pterygota</taxon>
        <taxon>Neoptera</taxon>
        <taxon>Endopterygota</taxon>
        <taxon>Coleoptera</taxon>
        <taxon>Polyphaga</taxon>
        <taxon>Cucujiformia</taxon>
        <taxon>Chrysomeloidea</taxon>
        <taxon>Chrysomelidae</taxon>
        <taxon>Galerucinae</taxon>
        <taxon>Alticini</taxon>
        <taxon>Phyllotreta</taxon>
    </lineage>
</organism>